<dbReference type="InterPro" id="IPR010310">
    <property type="entry name" value="T7SS_ESAT-6-like"/>
</dbReference>
<dbReference type="AlphaFoldDB" id="A0A9X2J0K9"/>
<dbReference type="Pfam" id="PF06013">
    <property type="entry name" value="WXG100"/>
    <property type="match status" value="1"/>
</dbReference>
<proteinExistence type="predicted"/>
<dbReference type="NCBIfam" id="TIGR03930">
    <property type="entry name" value="WXG100_ESAT6"/>
    <property type="match status" value="1"/>
</dbReference>
<sequence length="112" mass="11748">MSAGGGPSGSEANLSVVPEDVQAVGRYVYEIADTMRQALDSAAREVDTLLTSEWTGDAAEEFRTGWDETRDGGTQLMQALTGLAEKLGITAANYRSTDADNAAGFSSLNLPS</sequence>
<dbReference type="EMBL" id="JAMRXG010000009">
    <property type="protein sequence ID" value="MCM6776051.1"/>
    <property type="molecule type" value="Genomic_DNA"/>
</dbReference>
<comment type="caution">
    <text evidence="1">The sequence shown here is derived from an EMBL/GenBank/DDBJ whole genome shotgun (WGS) entry which is preliminary data.</text>
</comment>
<organism evidence="1 2">
    <name type="scientific">Nocardia pulmonis</name>
    <dbReference type="NCBI Taxonomy" id="2951408"/>
    <lineage>
        <taxon>Bacteria</taxon>
        <taxon>Bacillati</taxon>
        <taxon>Actinomycetota</taxon>
        <taxon>Actinomycetes</taxon>
        <taxon>Mycobacteriales</taxon>
        <taxon>Nocardiaceae</taxon>
        <taxon>Nocardia</taxon>
    </lineage>
</organism>
<name>A0A9X2J0K9_9NOCA</name>
<evidence type="ECO:0000313" key="1">
    <source>
        <dbReference type="EMBL" id="MCM6776051.1"/>
    </source>
</evidence>
<dbReference type="InterPro" id="IPR036689">
    <property type="entry name" value="ESAT-6-like_sf"/>
</dbReference>
<gene>
    <name evidence="1" type="ORF">NDR86_21445</name>
</gene>
<dbReference type="Gene3D" id="1.10.287.1060">
    <property type="entry name" value="ESAT-6-like"/>
    <property type="match status" value="1"/>
</dbReference>
<protein>
    <submittedName>
        <fullName evidence="1">WXG100 family type VII secretion target</fullName>
    </submittedName>
</protein>
<accession>A0A9X2J0K9</accession>
<keyword evidence="2" id="KW-1185">Reference proteome</keyword>
<dbReference type="SUPFAM" id="SSF140453">
    <property type="entry name" value="EsxAB dimer-like"/>
    <property type="match status" value="1"/>
</dbReference>
<evidence type="ECO:0000313" key="2">
    <source>
        <dbReference type="Proteomes" id="UP001139157"/>
    </source>
</evidence>
<dbReference type="Proteomes" id="UP001139157">
    <property type="component" value="Unassembled WGS sequence"/>
</dbReference>
<dbReference type="RefSeq" id="WP_251914367.1">
    <property type="nucleotide sequence ID" value="NZ_JAMRXG010000009.1"/>
</dbReference>
<reference evidence="1" key="1">
    <citation type="submission" date="2022-06" db="EMBL/GenBank/DDBJ databases">
        <title>Novel species in genus nocardia.</title>
        <authorList>
            <person name="Li F."/>
        </authorList>
    </citation>
    <scope>NUCLEOTIDE SEQUENCE</scope>
    <source>
        <strain evidence="1">CDC141</strain>
    </source>
</reference>